<dbReference type="Pfam" id="PF14827">
    <property type="entry name" value="dCache_3"/>
    <property type="match status" value="1"/>
</dbReference>
<keyword evidence="5" id="KW-1133">Transmembrane helix</keyword>
<dbReference type="OrthoDB" id="9781638at2"/>
<keyword evidence="2 4" id="KW-0807">Transducer</keyword>
<evidence type="ECO:0000259" key="7">
    <source>
        <dbReference type="PROSITE" id="PS50885"/>
    </source>
</evidence>
<evidence type="ECO:0000256" key="3">
    <source>
        <dbReference type="ARBA" id="ARBA00029447"/>
    </source>
</evidence>
<name>D4H8B8_DENA2</name>
<dbReference type="GO" id="GO:0006935">
    <property type="term" value="P:chemotaxis"/>
    <property type="evidence" value="ECO:0007669"/>
    <property type="project" value="UniProtKB-ARBA"/>
</dbReference>
<dbReference type="Proteomes" id="UP000002012">
    <property type="component" value="Chromosome"/>
</dbReference>
<comment type="subcellular location">
    <subcellularLocation>
        <location evidence="1">Membrane</location>
    </subcellularLocation>
</comment>
<evidence type="ECO:0000313" key="8">
    <source>
        <dbReference type="EMBL" id="ADD68267.1"/>
    </source>
</evidence>
<dbReference type="CDD" id="cd06225">
    <property type="entry name" value="HAMP"/>
    <property type="match status" value="1"/>
</dbReference>
<dbReference type="SMART" id="SM00283">
    <property type="entry name" value="MA"/>
    <property type="match status" value="1"/>
</dbReference>
<dbReference type="Gene3D" id="1.10.287.950">
    <property type="entry name" value="Methyl-accepting chemotaxis protein"/>
    <property type="match status" value="1"/>
</dbReference>
<dbReference type="Pfam" id="PF00015">
    <property type="entry name" value="MCPsignal"/>
    <property type="match status" value="1"/>
</dbReference>
<dbReference type="InParanoid" id="D4H8B8"/>
<protein>
    <submittedName>
        <fullName evidence="8">Methyl-accepting chemotaxis sensory transducer</fullName>
    </submittedName>
</protein>
<dbReference type="PROSITE" id="PS50885">
    <property type="entry name" value="HAMP"/>
    <property type="match status" value="1"/>
</dbReference>
<feature type="domain" description="HAMP" evidence="7">
    <location>
        <begin position="318"/>
        <end position="370"/>
    </location>
</feature>
<dbReference type="eggNOG" id="COG0840">
    <property type="taxonomic scope" value="Bacteria"/>
</dbReference>
<dbReference type="PROSITE" id="PS50111">
    <property type="entry name" value="CHEMOTAXIS_TRANSDUC_2"/>
    <property type="match status" value="1"/>
</dbReference>
<dbReference type="STRING" id="522772.Dacet_1498"/>
<dbReference type="SMART" id="SM00304">
    <property type="entry name" value="HAMP"/>
    <property type="match status" value="1"/>
</dbReference>
<evidence type="ECO:0000256" key="1">
    <source>
        <dbReference type="ARBA" id="ARBA00004370"/>
    </source>
</evidence>
<dbReference type="PANTHER" id="PTHR32089:SF112">
    <property type="entry name" value="LYSOZYME-LIKE PROTEIN-RELATED"/>
    <property type="match status" value="1"/>
</dbReference>
<comment type="similarity">
    <text evidence="3">Belongs to the methyl-accepting chemotaxis (MCP) protein family.</text>
</comment>
<keyword evidence="5" id="KW-0812">Transmembrane</keyword>
<dbReference type="InterPro" id="IPR029151">
    <property type="entry name" value="Sensor-like_sf"/>
</dbReference>
<dbReference type="InterPro" id="IPR004089">
    <property type="entry name" value="MCPsignal_dom"/>
</dbReference>
<accession>D4H8B8</accession>
<dbReference type="CDD" id="cd11386">
    <property type="entry name" value="MCP_signal"/>
    <property type="match status" value="1"/>
</dbReference>
<dbReference type="InterPro" id="IPR029150">
    <property type="entry name" value="dCache_3"/>
</dbReference>
<dbReference type="SUPFAM" id="SSF58104">
    <property type="entry name" value="Methyl-accepting chemotaxis protein (MCP) signaling domain"/>
    <property type="match status" value="1"/>
</dbReference>
<dbReference type="EMBL" id="CP001968">
    <property type="protein sequence ID" value="ADD68267.1"/>
    <property type="molecule type" value="Genomic_DNA"/>
</dbReference>
<dbReference type="AlphaFoldDB" id="D4H8B8"/>
<keyword evidence="9" id="KW-1185">Reference proteome</keyword>
<dbReference type="GO" id="GO:0007165">
    <property type="term" value="P:signal transduction"/>
    <property type="evidence" value="ECO:0007669"/>
    <property type="project" value="UniProtKB-KW"/>
</dbReference>
<organism evidence="8 9">
    <name type="scientific">Denitrovibrio acetiphilus (strain DSM 12809 / NBRC 114555 / N2460)</name>
    <dbReference type="NCBI Taxonomy" id="522772"/>
    <lineage>
        <taxon>Bacteria</taxon>
        <taxon>Pseudomonadati</taxon>
        <taxon>Deferribacterota</taxon>
        <taxon>Deferribacteres</taxon>
        <taxon>Deferribacterales</taxon>
        <taxon>Geovibrionaceae</taxon>
        <taxon>Denitrovibrio</taxon>
    </lineage>
</organism>
<dbReference type="SUPFAM" id="SSF103190">
    <property type="entry name" value="Sensory domain-like"/>
    <property type="match status" value="1"/>
</dbReference>
<dbReference type="InterPro" id="IPR003660">
    <property type="entry name" value="HAMP_dom"/>
</dbReference>
<dbReference type="Pfam" id="PF00672">
    <property type="entry name" value="HAMP"/>
    <property type="match status" value="1"/>
</dbReference>
<sequence precursor="true">MSLSINKKVSLFNLILGILFVAIAIIALQLVKKSKTEEAFLKESGKMAQQISELLDKKFDIGLTNAVGFSSRPDVINALSNNDREGAIQALERVSAEYTKQTNYKGIKIHLHDRYGKSFIKNWDTGSFGEDLISSRESVNNVIKDKKATVQFEIGSVGLMIRAISPVFDNELYVGSVEFLQGVGSVSRDLAKKDLIYALVIPNQVAEKYSKLAKNKQVGSFVLANNKWFSDEVVSALGDADMLNLTTNSKFLGKMYYFISIPVKTDSGALIGYHISGIPSQKIYNAIQSQLRLPYMLLGLLIVTIIVPMLFSYSFTKSVIINRIKNVQDKLEIMSKGDFTVKLKPKYNDEIGELAYSVGAMAKDVSSSLYVINEKLSRLSNVSNELTGLSERVSAGVAQQSAAASSSASAIEELNVTVQEVANNASIVADAANRADKLVVDGHTMSVNSMKLMETIAQNVQQNSLIVNNLGQLSQEIGQIIQVINDIADQTNLLALNAAIEAARAGDHGRGFAVVADEVRKLAEKTTEATKDIVNMISTIQNETQTAVVNMTANAEKANEGMTMAEHTKQALEEILESVKAVTVEVNKIAIATEEEATAMDLLNQSVVEIDSIAKENESIANETIKSISELNDSNSEINKAVSQFKYNK</sequence>
<dbReference type="FunFam" id="1.10.287.950:FF:000001">
    <property type="entry name" value="Methyl-accepting chemotaxis sensory transducer"/>
    <property type="match status" value="1"/>
</dbReference>
<gene>
    <name evidence="8" type="ordered locus">Dacet_1498</name>
</gene>
<evidence type="ECO:0000256" key="4">
    <source>
        <dbReference type="PROSITE-ProRule" id="PRU00284"/>
    </source>
</evidence>
<feature type="transmembrane region" description="Helical" evidence="5">
    <location>
        <begin position="12"/>
        <end position="31"/>
    </location>
</feature>
<reference evidence="8 9" key="1">
    <citation type="journal article" date="2010" name="Stand. Genomic Sci.">
        <title>Complete genome sequence of Denitrovibrio acetiphilus type strain (N2460).</title>
        <authorList>
            <person name="Kiss H."/>
            <person name="Lang E."/>
            <person name="Lapidus A."/>
            <person name="Copeland A."/>
            <person name="Nolan M."/>
            <person name="Glavina Del Rio T."/>
            <person name="Chen F."/>
            <person name="Lucas S."/>
            <person name="Tice H."/>
            <person name="Cheng J.F."/>
            <person name="Han C."/>
            <person name="Goodwin L."/>
            <person name="Pitluck S."/>
            <person name="Liolios K."/>
            <person name="Pati A."/>
            <person name="Ivanova N."/>
            <person name="Mavromatis K."/>
            <person name="Chen A."/>
            <person name="Palaniappan K."/>
            <person name="Land M."/>
            <person name="Hauser L."/>
            <person name="Chang Y.J."/>
            <person name="Jeffries C.D."/>
            <person name="Detter J.C."/>
            <person name="Brettin T."/>
            <person name="Spring S."/>
            <person name="Rohde M."/>
            <person name="Goker M."/>
            <person name="Woyke T."/>
            <person name="Bristow J."/>
            <person name="Eisen J.A."/>
            <person name="Markowitz V."/>
            <person name="Hugenholtz P."/>
            <person name="Kyrpides N.C."/>
            <person name="Klenk H.P."/>
        </authorList>
    </citation>
    <scope>NUCLEOTIDE SEQUENCE [LARGE SCALE GENOMIC DNA]</scope>
    <source>
        <strain evidence="9">DSM 12809 / NBRC 114555 / N2460</strain>
    </source>
</reference>
<evidence type="ECO:0000259" key="6">
    <source>
        <dbReference type="PROSITE" id="PS50111"/>
    </source>
</evidence>
<keyword evidence="5" id="KW-0472">Membrane</keyword>
<dbReference type="Gene3D" id="3.30.450.20">
    <property type="entry name" value="PAS domain"/>
    <property type="match status" value="1"/>
</dbReference>
<evidence type="ECO:0000256" key="2">
    <source>
        <dbReference type="ARBA" id="ARBA00023224"/>
    </source>
</evidence>
<proteinExistence type="inferred from homology"/>
<feature type="transmembrane region" description="Helical" evidence="5">
    <location>
        <begin position="295"/>
        <end position="315"/>
    </location>
</feature>
<dbReference type="RefSeq" id="WP_013010782.1">
    <property type="nucleotide sequence ID" value="NC_013943.1"/>
</dbReference>
<dbReference type="PaxDb" id="522772-Dacet_1498"/>
<dbReference type="PANTHER" id="PTHR32089">
    <property type="entry name" value="METHYL-ACCEPTING CHEMOTAXIS PROTEIN MCPB"/>
    <property type="match status" value="1"/>
</dbReference>
<evidence type="ECO:0000313" key="9">
    <source>
        <dbReference type="Proteomes" id="UP000002012"/>
    </source>
</evidence>
<dbReference type="GO" id="GO:0016020">
    <property type="term" value="C:membrane"/>
    <property type="evidence" value="ECO:0007669"/>
    <property type="project" value="UniProtKB-SubCell"/>
</dbReference>
<feature type="domain" description="Methyl-accepting transducer" evidence="6">
    <location>
        <begin position="375"/>
        <end position="611"/>
    </location>
</feature>
<dbReference type="KEGG" id="dap:Dacet_1498"/>
<dbReference type="HOGENOM" id="CLU_000445_107_19_0"/>
<evidence type="ECO:0000256" key="5">
    <source>
        <dbReference type="SAM" id="Phobius"/>
    </source>
</evidence>